<keyword evidence="2" id="KW-0479">Metal-binding</keyword>
<dbReference type="InterPro" id="IPR051013">
    <property type="entry name" value="MBL_superfamily_lactonases"/>
</dbReference>
<sequence length="293" mass="32113">MIRVGDFEITRIEEMVLAEPAATFAGFDAAALSQHRHWLVPDYFDEAANAFVTSIHVWLVKTPTLTILVDTGGGNDKQRPASPRFHQRQAPFLDKLAKAGVTPESVDMVILTHLHVDHVGWNTQLVDGRWQPTFPRAAYVMSKSEVACRDPKAGAADQPPALHQPFIDSVEPILEAGLARLVDGDETLAEGIDLMPVPGHAPGQMAVRLRSRGEEAVFIADVMHQPIQVPMPEINSKYCENQDLARATRARILAYAADTGAIILPGHFGRPYGGTVERDGAGKYRFRPLATMP</sequence>
<dbReference type="PANTHER" id="PTHR42978:SF6">
    <property type="entry name" value="QUORUM-QUENCHING LACTONASE YTNP-RELATED"/>
    <property type="match status" value="1"/>
</dbReference>
<keyword evidence="4" id="KW-0862">Zinc</keyword>
<dbReference type="CDD" id="cd16277">
    <property type="entry name" value="metallo-hydrolase-like_MBL-fold"/>
    <property type="match status" value="1"/>
</dbReference>
<dbReference type="Pfam" id="PF00753">
    <property type="entry name" value="Lactamase_B"/>
    <property type="match status" value="1"/>
</dbReference>
<organism evidence="5 6">
    <name type="scientific">Pseudorhodoplanes sinuspersici</name>
    <dbReference type="NCBI Taxonomy" id="1235591"/>
    <lineage>
        <taxon>Bacteria</taxon>
        <taxon>Pseudomonadati</taxon>
        <taxon>Pseudomonadota</taxon>
        <taxon>Alphaproteobacteria</taxon>
        <taxon>Hyphomicrobiales</taxon>
        <taxon>Pseudorhodoplanes</taxon>
    </lineage>
</organism>
<dbReference type="KEGG" id="psin:CAK95_12225"/>
<keyword evidence="3" id="KW-0378">Hydrolase</keyword>
<dbReference type="InterPro" id="IPR001279">
    <property type="entry name" value="Metallo-B-lactamas"/>
</dbReference>
<evidence type="ECO:0000256" key="3">
    <source>
        <dbReference type="ARBA" id="ARBA00022801"/>
    </source>
</evidence>
<dbReference type="SUPFAM" id="SSF56281">
    <property type="entry name" value="Metallo-hydrolase/oxidoreductase"/>
    <property type="match status" value="1"/>
</dbReference>
<dbReference type="EMBL" id="CP021112">
    <property type="protein sequence ID" value="ARP99768.1"/>
    <property type="molecule type" value="Genomic_DNA"/>
</dbReference>
<dbReference type="GO" id="GO:0016787">
    <property type="term" value="F:hydrolase activity"/>
    <property type="evidence" value="ECO:0007669"/>
    <property type="project" value="UniProtKB-KW"/>
</dbReference>
<dbReference type="AlphaFoldDB" id="A0A1W6ZQS6"/>
<gene>
    <name evidence="5" type="ORF">CAK95_12225</name>
</gene>
<dbReference type="SMART" id="SM00849">
    <property type="entry name" value="Lactamase_B"/>
    <property type="match status" value="1"/>
</dbReference>
<comment type="similarity">
    <text evidence="1">Belongs to the metallo-beta-lactamase superfamily.</text>
</comment>
<protein>
    <submittedName>
        <fullName evidence="5">Uncharacterized protein</fullName>
    </submittedName>
</protein>
<name>A0A1W6ZQS6_9HYPH</name>
<dbReference type="RefSeq" id="WP_198343833.1">
    <property type="nucleotide sequence ID" value="NZ_CP021112.1"/>
</dbReference>
<dbReference type="Proteomes" id="UP000194137">
    <property type="component" value="Chromosome"/>
</dbReference>
<evidence type="ECO:0000313" key="5">
    <source>
        <dbReference type="EMBL" id="ARP99768.1"/>
    </source>
</evidence>
<reference evidence="5 6" key="1">
    <citation type="submission" date="2017-05" db="EMBL/GenBank/DDBJ databases">
        <title>Full genome sequence of Pseudorhodoplanes sinuspersici.</title>
        <authorList>
            <person name="Dastgheib S.M.M."/>
            <person name="Shavandi M."/>
            <person name="Tirandaz H."/>
        </authorList>
    </citation>
    <scope>NUCLEOTIDE SEQUENCE [LARGE SCALE GENOMIC DNA]</scope>
    <source>
        <strain evidence="5 6">RIPI110</strain>
    </source>
</reference>
<dbReference type="Gene3D" id="3.60.15.10">
    <property type="entry name" value="Ribonuclease Z/Hydroxyacylglutathione hydrolase-like"/>
    <property type="match status" value="1"/>
</dbReference>
<dbReference type="InterPro" id="IPR036866">
    <property type="entry name" value="RibonucZ/Hydroxyglut_hydro"/>
</dbReference>
<accession>A0A1W6ZQS6</accession>
<dbReference type="PANTHER" id="PTHR42978">
    <property type="entry name" value="QUORUM-QUENCHING LACTONASE YTNP-RELATED-RELATED"/>
    <property type="match status" value="1"/>
</dbReference>
<evidence type="ECO:0000313" key="6">
    <source>
        <dbReference type="Proteomes" id="UP000194137"/>
    </source>
</evidence>
<dbReference type="STRING" id="1235591.CAK95_12225"/>
<evidence type="ECO:0000256" key="2">
    <source>
        <dbReference type="ARBA" id="ARBA00022723"/>
    </source>
</evidence>
<dbReference type="GO" id="GO:0046872">
    <property type="term" value="F:metal ion binding"/>
    <property type="evidence" value="ECO:0007669"/>
    <property type="project" value="UniProtKB-KW"/>
</dbReference>
<keyword evidence="6" id="KW-1185">Reference proteome</keyword>
<proteinExistence type="inferred from homology"/>
<evidence type="ECO:0000256" key="1">
    <source>
        <dbReference type="ARBA" id="ARBA00007749"/>
    </source>
</evidence>
<evidence type="ECO:0000256" key="4">
    <source>
        <dbReference type="ARBA" id="ARBA00022833"/>
    </source>
</evidence>